<protein>
    <submittedName>
        <fullName evidence="2">Uncharacterized protein LOC100899460</fullName>
    </submittedName>
</protein>
<accession>A0AAJ6VWN8</accession>
<evidence type="ECO:0000313" key="2">
    <source>
        <dbReference type="RefSeq" id="XP_003741110.1"/>
    </source>
</evidence>
<organism evidence="1 2">
    <name type="scientific">Galendromus occidentalis</name>
    <name type="common">western predatory mite</name>
    <dbReference type="NCBI Taxonomy" id="34638"/>
    <lineage>
        <taxon>Eukaryota</taxon>
        <taxon>Metazoa</taxon>
        <taxon>Ecdysozoa</taxon>
        <taxon>Arthropoda</taxon>
        <taxon>Chelicerata</taxon>
        <taxon>Arachnida</taxon>
        <taxon>Acari</taxon>
        <taxon>Parasitiformes</taxon>
        <taxon>Mesostigmata</taxon>
        <taxon>Gamasina</taxon>
        <taxon>Phytoseioidea</taxon>
        <taxon>Phytoseiidae</taxon>
        <taxon>Typhlodrominae</taxon>
        <taxon>Galendromus</taxon>
    </lineage>
</organism>
<dbReference type="GeneID" id="100899460"/>
<sequence length="244" mass="27243">MLSDKLKCESATQANMCPKSNIRAFEASLSEFSSDILIVKQNRKNLKSPTHFCKMCGYGDFSSTRVRRHLLLRHHSLVTKVIPEKTSILADCLLANTHPSSHGHSDSEPESPLSAKICDDLPEDLSVHSDVSVSDNDENIQVVPQLKPTMKVKEITKSVTVRTPKKTACKRSAPSTQANSILKRRLLGEHVVEEIEAGEAALNASELNVKMVYHNSKFVIDSSEAFWLQGYKLPPRYELAQQHH</sequence>
<gene>
    <name evidence="2" type="primary">LOC100899460</name>
</gene>
<evidence type="ECO:0000313" key="1">
    <source>
        <dbReference type="Proteomes" id="UP000694867"/>
    </source>
</evidence>
<dbReference type="RefSeq" id="XP_003741110.1">
    <property type="nucleotide sequence ID" value="XM_003741062.1"/>
</dbReference>
<name>A0AAJ6VWN8_9ACAR</name>
<reference evidence="2" key="1">
    <citation type="submission" date="2025-08" db="UniProtKB">
        <authorList>
            <consortium name="RefSeq"/>
        </authorList>
    </citation>
    <scope>IDENTIFICATION</scope>
</reference>
<dbReference type="KEGG" id="goe:100899460"/>
<dbReference type="AlphaFoldDB" id="A0AAJ6VWN8"/>
<keyword evidence="1" id="KW-1185">Reference proteome</keyword>
<proteinExistence type="predicted"/>
<dbReference type="Proteomes" id="UP000694867">
    <property type="component" value="Unplaced"/>
</dbReference>